<dbReference type="PROSITE" id="PS51257">
    <property type="entry name" value="PROKAR_LIPOPROTEIN"/>
    <property type="match status" value="1"/>
</dbReference>
<proteinExistence type="predicted"/>
<feature type="non-terminal residue" evidence="5">
    <location>
        <position position="199"/>
    </location>
</feature>
<organism evidence="5">
    <name type="scientific">mine drainage metagenome</name>
    <dbReference type="NCBI Taxonomy" id="410659"/>
    <lineage>
        <taxon>unclassified sequences</taxon>
        <taxon>metagenomes</taxon>
        <taxon>ecological metagenomes</taxon>
    </lineage>
</organism>
<evidence type="ECO:0000256" key="3">
    <source>
        <dbReference type="ARBA" id="ARBA00022679"/>
    </source>
</evidence>
<dbReference type="Pfam" id="PF00145">
    <property type="entry name" value="DNA_methylase"/>
    <property type="match status" value="1"/>
</dbReference>
<dbReference type="PANTHER" id="PTHR10629">
    <property type="entry name" value="CYTOSINE-SPECIFIC METHYLTRANSFERASE"/>
    <property type="match status" value="1"/>
</dbReference>
<dbReference type="InterPro" id="IPR050390">
    <property type="entry name" value="C5-Methyltransferase"/>
</dbReference>
<comment type="caution">
    <text evidence="5">The sequence shown here is derived from an EMBL/GenBank/DDBJ whole genome shotgun (WGS) entry which is preliminary data.</text>
</comment>
<accession>T1BGD3</accession>
<dbReference type="EC" id="2.1.1.37" evidence="1"/>
<dbReference type="GO" id="GO:0032259">
    <property type="term" value="P:methylation"/>
    <property type="evidence" value="ECO:0007669"/>
    <property type="project" value="UniProtKB-KW"/>
</dbReference>
<keyword evidence="3" id="KW-0808">Transferase</keyword>
<dbReference type="AlphaFoldDB" id="T1BGD3"/>
<dbReference type="GO" id="GO:0044027">
    <property type="term" value="P:negative regulation of gene expression via chromosomal CpG island methylation"/>
    <property type="evidence" value="ECO:0007669"/>
    <property type="project" value="TreeGrafter"/>
</dbReference>
<reference evidence="5" key="2">
    <citation type="journal article" date="2014" name="ISME J.">
        <title>Microbial stratification in low pH oxic and suboxic macroscopic growths along an acid mine drainage.</title>
        <authorList>
            <person name="Mendez-Garcia C."/>
            <person name="Mesa V."/>
            <person name="Sprenger R.R."/>
            <person name="Richter M."/>
            <person name="Diez M.S."/>
            <person name="Solano J."/>
            <person name="Bargiela R."/>
            <person name="Golyshina O.V."/>
            <person name="Manteca A."/>
            <person name="Ramos J.L."/>
            <person name="Gallego J.R."/>
            <person name="Llorente I."/>
            <person name="Martins Dos Santos V.A."/>
            <person name="Jensen O.N."/>
            <person name="Pelaez A.I."/>
            <person name="Sanchez J."/>
            <person name="Ferrer M."/>
        </authorList>
    </citation>
    <scope>NUCLEOTIDE SEQUENCE</scope>
</reference>
<reference evidence="5" key="1">
    <citation type="submission" date="2013-08" db="EMBL/GenBank/DDBJ databases">
        <authorList>
            <person name="Mendez C."/>
            <person name="Richter M."/>
            <person name="Ferrer M."/>
            <person name="Sanchez J."/>
        </authorList>
    </citation>
    <scope>NUCLEOTIDE SEQUENCE</scope>
</reference>
<dbReference type="GO" id="GO:0003886">
    <property type="term" value="F:DNA (cytosine-5-)-methyltransferase activity"/>
    <property type="evidence" value="ECO:0007669"/>
    <property type="project" value="UniProtKB-EC"/>
</dbReference>
<evidence type="ECO:0000256" key="4">
    <source>
        <dbReference type="ARBA" id="ARBA00022691"/>
    </source>
</evidence>
<dbReference type="InterPro" id="IPR029063">
    <property type="entry name" value="SAM-dependent_MTases_sf"/>
</dbReference>
<evidence type="ECO:0000256" key="1">
    <source>
        <dbReference type="ARBA" id="ARBA00011975"/>
    </source>
</evidence>
<dbReference type="SUPFAM" id="SSF53335">
    <property type="entry name" value="S-adenosyl-L-methionine-dependent methyltransferases"/>
    <property type="match status" value="1"/>
</dbReference>
<dbReference type="GO" id="GO:0003677">
    <property type="term" value="F:DNA binding"/>
    <property type="evidence" value="ECO:0007669"/>
    <property type="project" value="TreeGrafter"/>
</dbReference>
<dbReference type="PANTHER" id="PTHR10629:SF52">
    <property type="entry name" value="DNA (CYTOSINE-5)-METHYLTRANSFERASE 1"/>
    <property type="match status" value="1"/>
</dbReference>
<protein>
    <recommendedName>
        <fullName evidence="1">DNA (cytosine-5-)-methyltransferase</fullName>
        <ecNumber evidence="1">2.1.1.37</ecNumber>
    </recommendedName>
</protein>
<name>T1BGD3_9ZZZZ</name>
<dbReference type="Gene3D" id="3.40.50.150">
    <property type="entry name" value="Vaccinia Virus protein VP39"/>
    <property type="match status" value="1"/>
</dbReference>
<gene>
    <name evidence="5" type="ORF">B2A_00327</name>
</gene>
<keyword evidence="4" id="KW-0949">S-adenosyl-L-methionine</keyword>
<dbReference type="PRINTS" id="PR00105">
    <property type="entry name" value="C5METTRFRASE"/>
</dbReference>
<evidence type="ECO:0000256" key="2">
    <source>
        <dbReference type="ARBA" id="ARBA00022603"/>
    </source>
</evidence>
<keyword evidence="2 5" id="KW-0489">Methyltransferase</keyword>
<dbReference type="EMBL" id="AUZZ01000254">
    <property type="protein sequence ID" value="EQD68682.1"/>
    <property type="molecule type" value="Genomic_DNA"/>
</dbReference>
<dbReference type="PROSITE" id="PS51679">
    <property type="entry name" value="SAM_MT_C5"/>
    <property type="match status" value="1"/>
</dbReference>
<evidence type="ECO:0000313" key="5">
    <source>
        <dbReference type="EMBL" id="EQD68682.1"/>
    </source>
</evidence>
<sequence>MTRTVSAVDAFCGAGGTSTGLALACRDLGADLDLLAINHWKVAVETHSKNHPWARHLCSRVESVRPRDAFPEGKLNLLVASPECTHHSTARGGRPVSDQLRASAWHLIPWLEELTVDAMLVENVPEFVSWCRVGSSGRPVKKEKGAYFREWVRAVRTHGYNVDWRIVNSADFGDATSRRRLFVTARRGNRPIVWPRPIY</sequence>
<dbReference type="InterPro" id="IPR001525">
    <property type="entry name" value="C5_MeTfrase"/>
</dbReference>